<comment type="caution">
    <text evidence="2">The sequence shown here is derived from an EMBL/GenBank/DDBJ whole genome shotgun (WGS) entry which is preliminary data.</text>
</comment>
<dbReference type="EMBL" id="JAVHJO010000001">
    <property type="protein sequence ID" value="KAK6543516.1"/>
    <property type="molecule type" value="Genomic_DNA"/>
</dbReference>
<evidence type="ECO:0000313" key="3">
    <source>
        <dbReference type="Proteomes" id="UP001365542"/>
    </source>
</evidence>
<name>A0AAV9XPU3_9PEZI</name>
<protein>
    <recommendedName>
        <fullName evidence="1">Fungal lipase-type domain-containing protein</fullName>
    </recommendedName>
</protein>
<organism evidence="2 3">
    <name type="scientific">Orbilia ellipsospora</name>
    <dbReference type="NCBI Taxonomy" id="2528407"/>
    <lineage>
        <taxon>Eukaryota</taxon>
        <taxon>Fungi</taxon>
        <taxon>Dikarya</taxon>
        <taxon>Ascomycota</taxon>
        <taxon>Pezizomycotina</taxon>
        <taxon>Orbiliomycetes</taxon>
        <taxon>Orbiliales</taxon>
        <taxon>Orbiliaceae</taxon>
        <taxon>Orbilia</taxon>
    </lineage>
</organism>
<gene>
    <name evidence="2" type="ORF">TWF694_000262</name>
</gene>
<feature type="domain" description="Fungal lipase-type" evidence="1">
    <location>
        <begin position="103"/>
        <end position="270"/>
    </location>
</feature>
<dbReference type="SUPFAM" id="SSF53474">
    <property type="entry name" value="alpha/beta-Hydrolases"/>
    <property type="match status" value="1"/>
</dbReference>
<dbReference type="InterPro" id="IPR029058">
    <property type="entry name" value="AB_hydrolase_fold"/>
</dbReference>
<dbReference type="Gene3D" id="3.40.50.1820">
    <property type="entry name" value="alpha/beta hydrolase"/>
    <property type="match status" value="1"/>
</dbReference>
<dbReference type="Pfam" id="PF01764">
    <property type="entry name" value="Lipase_3"/>
    <property type="match status" value="1"/>
</dbReference>
<dbReference type="GO" id="GO:0006629">
    <property type="term" value="P:lipid metabolic process"/>
    <property type="evidence" value="ECO:0007669"/>
    <property type="project" value="InterPro"/>
</dbReference>
<dbReference type="AlphaFoldDB" id="A0AAV9XPU3"/>
<evidence type="ECO:0000259" key="1">
    <source>
        <dbReference type="Pfam" id="PF01764"/>
    </source>
</evidence>
<sequence length="398" mass="43672">MSGAIFKQILSLYPKNVVAEHLWKLTTVNQVYHRDNEARGKPGKMIPDAAKFDIKGFAADLDKEYGKDSIYKFHSETTPSGIWLTWNVVGIIRYDAKFGKNILAFRGTNGFEEFAYTFGSLDKWSKKSYTNSISIADVNKMKIWEKKATNIPAGHLRESVVEALTHRVIITSKDGKTTHQMPSIYDQITIKFSTFKHGKPVIVTGHSLGGAFAETSTVLYSLFGPAGWDFTVVKYGGLPSLDQGSEDYLKKQKIKVESHVNKGDIVSRLVGGAYSLLRAAATANMSALEDIDAKGPFKNSGVIHENESVPIESSLLVMANLEAHAARTYLAGWLQQINDVNPIKKASSEERMQLKTLAVVCSTLTLLKVAELAIEQLLADDGASGPSGKTGDKPVQKN</sequence>
<proteinExistence type="predicted"/>
<evidence type="ECO:0000313" key="2">
    <source>
        <dbReference type="EMBL" id="KAK6543516.1"/>
    </source>
</evidence>
<keyword evidence="3" id="KW-1185">Reference proteome</keyword>
<dbReference type="Proteomes" id="UP001365542">
    <property type="component" value="Unassembled WGS sequence"/>
</dbReference>
<reference evidence="2 3" key="1">
    <citation type="submission" date="2019-10" db="EMBL/GenBank/DDBJ databases">
        <authorList>
            <person name="Palmer J.M."/>
        </authorList>
    </citation>
    <scope>NUCLEOTIDE SEQUENCE [LARGE SCALE GENOMIC DNA]</scope>
    <source>
        <strain evidence="2 3">TWF694</strain>
    </source>
</reference>
<dbReference type="InterPro" id="IPR002921">
    <property type="entry name" value="Fungal_lipase-type"/>
</dbReference>
<accession>A0AAV9XPU3</accession>